<sequence>MRSLSSLIVSTICSILLILWNAHSFYEKFTTGNSYYWLSGILGLVFLYFFIQNMRDILNKNYKTS</sequence>
<reference evidence="2 3" key="1">
    <citation type="submission" date="2016-10" db="EMBL/GenBank/DDBJ databases">
        <title>Comparative genomics of Bacillus thuringiensis reveals a path to pathogens against multiple invertebrate hosts.</title>
        <authorList>
            <person name="Zheng J."/>
            <person name="Gao Q."/>
            <person name="Liu H."/>
            <person name="Peng D."/>
            <person name="Ruan L."/>
            <person name="Sun M."/>
        </authorList>
    </citation>
    <scope>NUCLEOTIDE SEQUENCE [LARGE SCALE GENOMIC DNA]</scope>
    <source>
        <strain evidence="2">BGSC 4CE1</strain>
    </source>
</reference>
<organism evidence="2 3">
    <name type="scientific">Bacillus thuringiensis serovar vazensis</name>
    <dbReference type="NCBI Taxonomy" id="180867"/>
    <lineage>
        <taxon>Bacteria</taxon>
        <taxon>Bacillati</taxon>
        <taxon>Bacillota</taxon>
        <taxon>Bacilli</taxon>
        <taxon>Bacillales</taxon>
        <taxon>Bacillaceae</taxon>
        <taxon>Bacillus</taxon>
        <taxon>Bacillus cereus group</taxon>
    </lineage>
</organism>
<keyword evidence="1" id="KW-0812">Transmembrane</keyword>
<dbReference type="AlphaFoldDB" id="A0A243CXD2"/>
<proteinExistence type="predicted"/>
<gene>
    <name evidence="2" type="ORF">BK749_12360</name>
</gene>
<evidence type="ECO:0000256" key="1">
    <source>
        <dbReference type="SAM" id="Phobius"/>
    </source>
</evidence>
<keyword evidence="1" id="KW-1133">Transmembrane helix</keyword>
<protein>
    <submittedName>
        <fullName evidence="2">Uncharacterized protein</fullName>
    </submittedName>
</protein>
<evidence type="ECO:0000313" key="2">
    <source>
        <dbReference type="EMBL" id="OTY76642.1"/>
    </source>
</evidence>
<dbReference type="EMBL" id="NFDQ01000044">
    <property type="protein sequence ID" value="OTY76642.1"/>
    <property type="molecule type" value="Genomic_DNA"/>
</dbReference>
<dbReference type="Proteomes" id="UP000194911">
    <property type="component" value="Unassembled WGS sequence"/>
</dbReference>
<accession>A0A243CXD2</accession>
<evidence type="ECO:0000313" key="3">
    <source>
        <dbReference type="Proteomes" id="UP000194911"/>
    </source>
</evidence>
<comment type="caution">
    <text evidence="2">The sequence shown here is derived from an EMBL/GenBank/DDBJ whole genome shotgun (WGS) entry which is preliminary data.</text>
</comment>
<name>A0A243CXD2_BACTU</name>
<feature type="transmembrane region" description="Helical" evidence="1">
    <location>
        <begin position="34"/>
        <end position="51"/>
    </location>
</feature>
<keyword evidence="1" id="KW-0472">Membrane</keyword>